<protein>
    <recommendedName>
        <fullName evidence="2">Mutator-like transposase domain-containing protein</fullName>
    </recommendedName>
</protein>
<dbReference type="Proteomes" id="UP000663870">
    <property type="component" value="Unassembled WGS sequence"/>
</dbReference>
<accession>A0A816ESE7</accession>
<evidence type="ECO:0000259" key="2">
    <source>
        <dbReference type="Pfam" id="PF20700"/>
    </source>
</evidence>
<dbReference type="AlphaFoldDB" id="A0A816ESE7"/>
<proteinExistence type="predicted"/>
<feature type="compositionally biased region" description="Low complexity" evidence="1">
    <location>
        <begin position="584"/>
        <end position="594"/>
    </location>
</feature>
<feature type="compositionally biased region" description="Basic and acidic residues" evidence="1">
    <location>
        <begin position="572"/>
        <end position="583"/>
    </location>
</feature>
<feature type="compositionally biased region" description="Basic and acidic residues" evidence="1">
    <location>
        <begin position="662"/>
        <end position="672"/>
    </location>
</feature>
<dbReference type="EMBL" id="CAJNOL010011118">
    <property type="protein sequence ID" value="CAF1653701.1"/>
    <property type="molecule type" value="Genomic_DNA"/>
</dbReference>
<evidence type="ECO:0000256" key="1">
    <source>
        <dbReference type="SAM" id="MobiDB-lite"/>
    </source>
</evidence>
<feature type="compositionally biased region" description="Basic and acidic residues" evidence="1">
    <location>
        <begin position="365"/>
        <end position="380"/>
    </location>
</feature>
<comment type="caution">
    <text evidence="4">The sequence shown here is derived from an EMBL/GenBank/DDBJ whole genome shotgun (WGS) entry which is preliminary data.</text>
</comment>
<keyword evidence="5" id="KW-1185">Reference proteome</keyword>
<feature type="domain" description="Mutator-like transposase" evidence="2">
    <location>
        <begin position="102"/>
        <end position="440"/>
    </location>
</feature>
<reference evidence="4" key="1">
    <citation type="submission" date="2021-02" db="EMBL/GenBank/DDBJ databases">
        <authorList>
            <person name="Nowell W R."/>
        </authorList>
    </citation>
    <scope>NUCLEOTIDE SEQUENCE</scope>
</reference>
<gene>
    <name evidence="4" type="ORF">JXQ802_LOCUS54945</name>
    <name evidence="3" type="ORF">PYM288_LOCUS38440</name>
</gene>
<dbReference type="InterPro" id="IPR049012">
    <property type="entry name" value="Mutator_transp_dom"/>
</dbReference>
<feature type="compositionally biased region" description="Polar residues" evidence="1">
    <location>
        <begin position="615"/>
        <end position="624"/>
    </location>
</feature>
<feature type="region of interest" description="Disordered" evidence="1">
    <location>
        <begin position="359"/>
        <end position="380"/>
    </location>
</feature>
<organism evidence="4 5">
    <name type="scientific">Rotaria sordida</name>
    <dbReference type="NCBI Taxonomy" id="392033"/>
    <lineage>
        <taxon>Eukaryota</taxon>
        <taxon>Metazoa</taxon>
        <taxon>Spiralia</taxon>
        <taxon>Gnathifera</taxon>
        <taxon>Rotifera</taxon>
        <taxon>Eurotatoria</taxon>
        <taxon>Bdelloidea</taxon>
        <taxon>Philodinida</taxon>
        <taxon>Philodinidae</taxon>
        <taxon>Rotaria</taxon>
    </lineage>
</organism>
<evidence type="ECO:0000313" key="4">
    <source>
        <dbReference type="EMBL" id="CAF1653701.1"/>
    </source>
</evidence>
<dbReference type="Proteomes" id="UP000663854">
    <property type="component" value="Unassembled WGS sequence"/>
</dbReference>
<feature type="region of interest" description="Disordered" evidence="1">
    <location>
        <begin position="20"/>
        <end position="62"/>
    </location>
</feature>
<evidence type="ECO:0000313" key="3">
    <source>
        <dbReference type="EMBL" id="CAF1496857.1"/>
    </source>
</evidence>
<feature type="compositionally biased region" description="Acidic residues" evidence="1">
    <location>
        <begin position="602"/>
        <end position="611"/>
    </location>
</feature>
<dbReference type="Pfam" id="PF20700">
    <property type="entry name" value="Mutator"/>
    <property type="match status" value="1"/>
</dbReference>
<sequence length="693" mass="78541">MPRRRTYTRRYSRRAFLKHARQNVPPSASSLQSNTTSTLRTTTSNLSTSSKRSSLPSHQKITKRTKLDITSTSANSNSNVPMDGYTILQNQVLFTLMCKTNCEGCGNRWNGTININKREGLFVILSFHCSSCTNTITIETSPKVVASDRRDINVRSQIGSHLCGIRYAGLVKLKGAMNLPSPIQDERYSKWDKDLLVSVKSFSDRSMKKAVEEAVTAANGRELMVSGYGFWQTRGFQSRHGAAALLSCNTTPKVLDIETCSKTCNVCALAIKKSNPAKYNDVIRSHHCEKNYNKSSGTIEADAVLNMFQRSVSKYEIYYIKYVGDGDSKTFAKLSDKPPYPGKVIKKIEDLNHFSKRMKRQRETKKREYGKKQVSDGKTIGDKNRLSKQKIIRLQMAFASTIRKCKHDLDLLFKRSWAIFWHKYSTNDDPRHDSCSIDWCGYLKAARDGTSYDHTPHALPRPVLDAIKPVFDNLCSRKSLERVLDASSQNPNEVFHSLVWLMSPKHKTTSGTTFEIACHLAIIIFNDGYFALGDLFNNMCGYRGYYTDQAMIHFDNSRLHSESKTSNRKTRKEAGRDVQKNVDNDQTNNNNASGNDDKTIDIDEEADDDNNETNPGDQPTTQDNETIIDNDESITDDNDTTSSSDESSNDSDDKTILNPDTRTNEDVGKNDETSVDEYGYYNPKDRRRWKEEE</sequence>
<name>A0A816ESE7_9BILA</name>
<feature type="region of interest" description="Disordered" evidence="1">
    <location>
        <begin position="559"/>
        <end position="693"/>
    </location>
</feature>
<evidence type="ECO:0000313" key="5">
    <source>
        <dbReference type="Proteomes" id="UP000663870"/>
    </source>
</evidence>
<dbReference type="EMBL" id="CAJNOH010009355">
    <property type="protein sequence ID" value="CAF1496857.1"/>
    <property type="molecule type" value="Genomic_DNA"/>
</dbReference>
<feature type="compositionally biased region" description="Low complexity" evidence="1">
    <location>
        <begin position="27"/>
        <end position="57"/>
    </location>
</feature>
<feature type="compositionally biased region" description="Acidic residues" evidence="1">
    <location>
        <begin position="626"/>
        <end position="639"/>
    </location>
</feature>